<dbReference type="OrthoDB" id="9824942at2"/>
<accession>A0A222EPL4</accession>
<organism evidence="1 2">
    <name type="scientific">Spiroplasma corruscae</name>
    <dbReference type="NCBI Taxonomy" id="216934"/>
    <lineage>
        <taxon>Bacteria</taxon>
        <taxon>Bacillati</taxon>
        <taxon>Mycoplasmatota</taxon>
        <taxon>Mollicutes</taxon>
        <taxon>Entomoplasmatales</taxon>
        <taxon>Spiroplasmataceae</taxon>
        <taxon>Spiroplasma</taxon>
    </lineage>
</organism>
<evidence type="ECO:0000313" key="2">
    <source>
        <dbReference type="Proteomes" id="UP000203229"/>
    </source>
</evidence>
<evidence type="ECO:0000313" key="1">
    <source>
        <dbReference type="EMBL" id="ASP28386.1"/>
    </source>
</evidence>
<proteinExistence type="predicted"/>
<dbReference type="Proteomes" id="UP000203229">
    <property type="component" value="Chromosome"/>
</dbReference>
<keyword evidence="2" id="KW-1185">Reference proteome</keyword>
<dbReference type="EMBL" id="CP022535">
    <property type="protein sequence ID" value="ASP28386.1"/>
    <property type="molecule type" value="Genomic_DNA"/>
</dbReference>
<dbReference type="AlphaFoldDB" id="A0A222EPL4"/>
<name>A0A222EPL4_9MOLU</name>
<sequence>MKSKLLFFTFIFLIFIPSLFMVSCGVQYQSGDNSGWNISEDKDNEIEFSTVSDQKVYENETIQVEVKVKNAYLLSLSAYSRNNYTNVSDVKLGENVSDDSRNKKYILTIEGLRAGEDEISLSIGSNWSNFKVIVLSNENRPEIVTNFNNPIIVKTYDVINYNVTINKPIKDELLFTKEKDNKYFESIDVNNSSDDKSSFTINLKVANNVTFDETAVIELSYKNAADRKLEFIINSDISKKDISNASLNLNEFNGENELATFQDILDKLNNKYKGIQLKDSDIDKTQSKIDNRKSVIVISTNSSYYTGTVEFNYTYKWLLDSAVKNKNLGVIKGDNIKDSKEDIINRINELNVGLNLKLDDFVFSLYNNYGDNYIVTLDSKKTCEIYAYSTQVFLEYVKFSNINNVVKNKDLNIIKGTEDKPTLLDILTKVSQLNNEISLPERDYYIKSITSNSATISCNESNMRYFGEFVVNYTYYKCQDLEKLVSNDRLGTITTNNSLPTLEEIVKYINLANPGINLDANEIMIGDSFYDESLAELIAKESSTKYIGSIVVFYDIENN</sequence>
<protein>
    <submittedName>
        <fullName evidence="1">Uncharacterized protein</fullName>
    </submittedName>
</protein>
<gene>
    <name evidence="1" type="ORF">SCORR_v1c06140</name>
</gene>
<dbReference type="KEGG" id="scou:SCORR_v1c06140"/>
<dbReference type="RefSeq" id="WP_094049067.1">
    <property type="nucleotide sequence ID" value="NZ_CP022535.1"/>
</dbReference>
<dbReference type="PROSITE" id="PS51257">
    <property type="entry name" value="PROKAR_LIPOPROTEIN"/>
    <property type="match status" value="1"/>
</dbReference>
<reference evidence="1 2" key="1">
    <citation type="submission" date="2017-07" db="EMBL/GenBank/DDBJ databases">
        <title>Complete genome sequence of Spiroplasma corruscae EC-1 (DSM 19793).</title>
        <authorList>
            <person name="Tsai Y.-M."/>
            <person name="Lo W.-S."/>
            <person name="Kuo C.-H."/>
        </authorList>
    </citation>
    <scope>NUCLEOTIDE SEQUENCE [LARGE SCALE GENOMIC DNA]</scope>
    <source>
        <strain evidence="1 2">EC-1</strain>
    </source>
</reference>